<feature type="transmembrane region" description="Helical" evidence="1">
    <location>
        <begin position="20"/>
        <end position="39"/>
    </location>
</feature>
<name>A0A0F9GCW7_9ZZZZ</name>
<keyword evidence="1" id="KW-1133">Transmembrane helix</keyword>
<keyword evidence="1" id="KW-0472">Membrane</keyword>
<comment type="caution">
    <text evidence="2">The sequence shown here is derived from an EMBL/GenBank/DDBJ whole genome shotgun (WGS) entry which is preliminary data.</text>
</comment>
<dbReference type="AlphaFoldDB" id="A0A0F9GCW7"/>
<dbReference type="EMBL" id="LAZR01018379">
    <property type="protein sequence ID" value="KKL96633.1"/>
    <property type="molecule type" value="Genomic_DNA"/>
</dbReference>
<protein>
    <submittedName>
        <fullName evidence="2">Uncharacterized protein</fullName>
    </submittedName>
</protein>
<evidence type="ECO:0000313" key="2">
    <source>
        <dbReference type="EMBL" id="KKL96633.1"/>
    </source>
</evidence>
<evidence type="ECO:0000256" key="1">
    <source>
        <dbReference type="SAM" id="Phobius"/>
    </source>
</evidence>
<keyword evidence="1" id="KW-0812">Transmembrane</keyword>
<feature type="non-terminal residue" evidence="2">
    <location>
        <position position="99"/>
    </location>
</feature>
<proteinExistence type="predicted"/>
<gene>
    <name evidence="2" type="ORF">LCGC14_1842580</name>
</gene>
<sequence length="99" mass="10988">MEKLKLLGKNKKADVTDMPIFLLMLFILGVGIFIFVFVIDEISDGLRTANLNNTSEGANAINQLENLGTIQLQRGFMLFFMGLIAGTMISAFLIRVHPI</sequence>
<organism evidence="2">
    <name type="scientific">marine sediment metagenome</name>
    <dbReference type="NCBI Taxonomy" id="412755"/>
    <lineage>
        <taxon>unclassified sequences</taxon>
        <taxon>metagenomes</taxon>
        <taxon>ecological metagenomes</taxon>
    </lineage>
</organism>
<accession>A0A0F9GCW7</accession>
<feature type="transmembrane region" description="Helical" evidence="1">
    <location>
        <begin position="76"/>
        <end position="94"/>
    </location>
</feature>
<reference evidence="2" key="1">
    <citation type="journal article" date="2015" name="Nature">
        <title>Complex archaea that bridge the gap between prokaryotes and eukaryotes.</title>
        <authorList>
            <person name="Spang A."/>
            <person name="Saw J.H."/>
            <person name="Jorgensen S.L."/>
            <person name="Zaremba-Niedzwiedzka K."/>
            <person name="Martijn J."/>
            <person name="Lind A.E."/>
            <person name="van Eijk R."/>
            <person name="Schleper C."/>
            <person name="Guy L."/>
            <person name="Ettema T.J."/>
        </authorList>
    </citation>
    <scope>NUCLEOTIDE SEQUENCE</scope>
</reference>